<dbReference type="EMBL" id="NCKU01000305">
    <property type="protein sequence ID" value="RWS16073.1"/>
    <property type="molecule type" value="Genomic_DNA"/>
</dbReference>
<dbReference type="EC" id="2.1.1.354" evidence="2"/>
<dbReference type="OrthoDB" id="308383at2759"/>
<feature type="region of interest" description="Disordered" evidence="15">
    <location>
        <begin position="475"/>
        <end position="521"/>
    </location>
</feature>
<keyword evidence="5" id="KW-0949">S-adenosyl-L-methionine</keyword>
<dbReference type="Gene3D" id="3.30.70.330">
    <property type="match status" value="1"/>
</dbReference>
<comment type="caution">
    <text evidence="21">The sequence shown here is derived from an EMBL/GenBank/DDBJ whole genome shotgun (WGS) entry which is preliminary data.</text>
</comment>
<dbReference type="InterPro" id="IPR037841">
    <property type="entry name" value="SET_SETD1A/B"/>
</dbReference>
<dbReference type="InterPro" id="IPR003616">
    <property type="entry name" value="Post-SET_dom"/>
</dbReference>
<feature type="domain" description="SET" evidence="17">
    <location>
        <begin position="1393"/>
        <end position="1510"/>
    </location>
</feature>
<evidence type="ECO:0000256" key="13">
    <source>
        <dbReference type="ARBA" id="ARBA00049129"/>
    </source>
</evidence>
<evidence type="ECO:0000256" key="2">
    <source>
        <dbReference type="ARBA" id="ARBA00012182"/>
    </source>
</evidence>
<evidence type="ECO:0000259" key="16">
    <source>
        <dbReference type="PROSITE" id="PS50102"/>
    </source>
</evidence>
<dbReference type="InterPro" id="IPR044570">
    <property type="entry name" value="Set1-like"/>
</dbReference>
<proteinExistence type="predicted"/>
<evidence type="ECO:0000256" key="6">
    <source>
        <dbReference type="ARBA" id="ARBA00022853"/>
    </source>
</evidence>
<dbReference type="EMBL" id="NCKU01000598">
    <property type="protein sequence ID" value="RWS14882.1"/>
    <property type="molecule type" value="Genomic_DNA"/>
</dbReference>
<dbReference type="STRING" id="1965070.A0A443RLE0"/>
<dbReference type="SMART" id="SM01291">
    <property type="entry name" value="N-SET"/>
    <property type="match status" value="1"/>
</dbReference>
<dbReference type="FunFam" id="2.170.270.10:FF:000010">
    <property type="entry name" value="Histone-lysine N-methyltransferase"/>
    <property type="match status" value="1"/>
</dbReference>
<feature type="domain" description="RRM" evidence="16">
    <location>
        <begin position="186"/>
        <end position="259"/>
    </location>
</feature>
<evidence type="ECO:0000256" key="4">
    <source>
        <dbReference type="ARBA" id="ARBA00022679"/>
    </source>
</evidence>
<feature type="compositionally biased region" description="Pro residues" evidence="15">
    <location>
        <begin position="295"/>
        <end position="309"/>
    </location>
</feature>
<dbReference type="InterPro" id="IPR035979">
    <property type="entry name" value="RBD_domain_sf"/>
</dbReference>
<dbReference type="InterPro" id="IPR000504">
    <property type="entry name" value="RRM_dom"/>
</dbReference>
<sequence length="1532" mass="171808">MSDSFKVRTSDSESADKPFLLCASPASNQKQQSAKNQGSCARVRYNCSHLCVLFSAINGIAPSGGTTSARSVSNLHNNSSQETLVKKPNKNGNWKLISDPCLVKGAPKIYRYEGVVPGVSIPSFSPSLIPSETLQKECVYAPLIIQDPRKRKKDAAWAKPETLFLLSTRFKVRLIDSHYVGTPPPVEVSITNLNDNINQKFLEDMVKKFGSVEEAQIIYHPKTKKHLGLARVTFMFTQGAKACVEKLNETSVMGNKIKVFLDSFGNVIRKLQIKLYHLLNTGKEILQTMESIVNPPKPPPPPPPQPQLPSLPMVSQPQNQDSFINSDHVDTDKATASGNPPLHLNSITPSTNSDFMYNSENVNNYCPPSSCYRSNQSTPMNIESGFYGPGTYQYNNQGATKPWNHTQPPVTWENCSQSTQWHEIGGFSSYPDPSVNKSPVRESLDSRIELLLKQHSKGMAPSFLGDIGGMSGLGSPPFEPKDFISHHSSPTQFSKKHSSSYYKDNRKSRAEESDAILGTPPSPFISASDYIKWHKVTKAIDSGKEPCLDSDEEYDNDSENEFKVANGDEEEPDATPVKDEPVSRRRRNRQKKVVSEKIKEEDDNDDDKMSLSSLSSGEKLQITSDMSTASGIVHHPMYPSEQVQMMARLGIWKPGMGSGVFTGTPAGAHQNFVAPSTIGSHFQTYPFTSYNHSNLAMSASARHPYFRFPFTSPGIFTGFAYSTFPGFPPQPTLHSSELSGKISQSLEPQHREANEARREPLTAAVLESVVAELKEIIKKDIFKKMIESTAFKSYEAWWDDNEQKSKARGRVIKEEEIPVRNRDERSQWSIISSVFDKPDNTYGSFAENFGSGLGLRASIPKMPSFRRKYKPPSPQMDDDETIDAKKFDSDDETEKDSFNVFKSCEKNIKKNRAAAVVEDLQADSSDDDSSVSSRVSGKEIERQRDDISSSSSSSTSSSSSYETSDSNSSSDEEDSASDDDSESSSKSRSSLIERRKASKSPKNKSMSSSRRSSAESSYESAESEKEVESEVDAEKILANDDSADKEEESMSKLEYEASEALISLASAFQPSETKQKKKHVDSLKKLKSARPKGTSDTDSASEVEAVERETPQESVAFDHSYCLPSATKPTVDTVIDAVARGSFPKGREQNEKTVAPISDHLYSKQTQPQVSVKSNRRQYRKKAAISPEFNHNMYTVASEWRKAKRTAKKSDVNYELEELDMIVKPETPPPVYNPRSIMDEMNILYEFLKTGIDSEDINYLKRSYEAMLQQEDTQIWWLNDTHWVDHPPTNVPSPKKKRKTENVRVHATGCARSEGYYKMDSKEKAQHSYVNKSREAKRLDESDHEQSKQLRARMPTAQQSTREARSNQRRLLASVDAAWSDLLKFNQLQFRKKQLKFARSTIHDWGLFALEPIAADEMVIEYVGQMVRPVVADLREKKYNEMGIGSSYLFRVDLETIIDATKYGNLARFINHSCNPNCYAKVITVEGQKKIVIYSKQPININEEITYDYKFPIEDEKIPCLCDAPQCRGYLN</sequence>
<keyword evidence="6" id="KW-0156">Chromatin regulator</keyword>
<dbReference type="SMART" id="SM00508">
    <property type="entry name" value="PostSET"/>
    <property type="match status" value="1"/>
</dbReference>
<feature type="compositionally biased region" description="Basic residues" evidence="15">
    <location>
        <begin position="1075"/>
        <end position="1090"/>
    </location>
</feature>
<evidence type="ECO:0000256" key="1">
    <source>
        <dbReference type="ARBA" id="ARBA00004123"/>
    </source>
</evidence>
<evidence type="ECO:0000256" key="5">
    <source>
        <dbReference type="ARBA" id="ARBA00022691"/>
    </source>
</evidence>
<evidence type="ECO:0000256" key="3">
    <source>
        <dbReference type="ARBA" id="ARBA00022603"/>
    </source>
</evidence>
<feature type="compositionally biased region" description="Basic and acidic residues" evidence="15">
    <location>
        <begin position="1322"/>
        <end position="1348"/>
    </location>
</feature>
<comment type="catalytic activity">
    <reaction evidence="11">
        <text>L-lysyl(4)-[histone H3] + 3 S-adenosyl-L-methionine = N(6),N(6),N(6)-trimethyl-L-lysyl(4)-[histone H3] + 3 S-adenosyl-L-homocysteine + 3 H(+)</text>
        <dbReference type="Rhea" id="RHEA:60260"/>
        <dbReference type="Rhea" id="RHEA-COMP:15537"/>
        <dbReference type="Rhea" id="RHEA-COMP:15547"/>
        <dbReference type="ChEBI" id="CHEBI:15378"/>
        <dbReference type="ChEBI" id="CHEBI:29969"/>
        <dbReference type="ChEBI" id="CHEBI:57856"/>
        <dbReference type="ChEBI" id="CHEBI:59789"/>
        <dbReference type="ChEBI" id="CHEBI:61961"/>
        <dbReference type="EC" id="2.1.1.354"/>
    </reaction>
</comment>
<feature type="domain" description="Post-SET" evidence="18">
    <location>
        <begin position="1516"/>
        <end position="1532"/>
    </location>
</feature>
<dbReference type="Pfam" id="PF00076">
    <property type="entry name" value="RRM_1"/>
    <property type="match status" value="1"/>
</dbReference>
<evidence type="ECO:0000256" key="7">
    <source>
        <dbReference type="ARBA" id="ARBA00022884"/>
    </source>
</evidence>
<dbReference type="GO" id="GO:0048188">
    <property type="term" value="C:Set1C/COMPASS complex"/>
    <property type="evidence" value="ECO:0007669"/>
    <property type="project" value="InterPro"/>
</dbReference>
<comment type="catalytic activity">
    <reaction evidence="13">
        <text>N(6),N(6)-dimethyl-L-lysyl(4)-[histone H3] + S-adenosyl-L-methionine = N(6),N(6),N(6)-trimethyl-L-lysyl(4)-[histone H3] + S-adenosyl-L-homocysteine + H(+)</text>
        <dbReference type="Rhea" id="RHEA:60272"/>
        <dbReference type="Rhea" id="RHEA-COMP:15537"/>
        <dbReference type="Rhea" id="RHEA-COMP:15540"/>
        <dbReference type="ChEBI" id="CHEBI:15378"/>
        <dbReference type="ChEBI" id="CHEBI:57856"/>
        <dbReference type="ChEBI" id="CHEBI:59789"/>
        <dbReference type="ChEBI" id="CHEBI:61961"/>
        <dbReference type="ChEBI" id="CHEBI:61976"/>
    </reaction>
</comment>
<dbReference type="PANTHER" id="PTHR45814">
    <property type="entry name" value="HISTONE-LYSINE N-METHYLTRANSFERASE SETD1"/>
    <property type="match status" value="1"/>
</dbReference>
<evidence type="ECO:0000256" key="15">
    <source>
        <dbReference type="SAM" id="MobiDB-lite"/>
    </source>
</evidence>
<feature type="region of interest" description="Disordered" evidence="15">
    <location>
        <begin position="563"/>
        <end position="618"/>
    </location>
</feature>
<evidence type="ECO:0000313" key="19">
    <source>
        <dbReference type="EMBL" id="RWS14882.1"/>
    </source>
</evidence>
<feature type="compositionally biased region" description="Basic and acidic residues" evidence="15">
    <location>
        <begin position="1022"/>
        <end position="1038"/>
    </location>
</feature>
<dbReference type="CDD" id="cd12304">
    <property type="entry name" value="RRM_Set1"/>
    <property type="match status" value="1"/>
</dbReference>
<evidence type="ECO:0000259" key="18">
    <source>
        <dbReference type="PROSITE" id="PS50868"/>
    </source>
</evidence>
<dbReference type="Pfam" id="PF00856">
    <property type="entry name" value="SET"/>
    <property type="match status" value="1"/>
</dbReference>
<feature type="region of interest" description="Disordered" evidence="15">
    <location>
        <begin position="1322"/>
        <end position="1367"/>
    </location>
</feature>
<evidence type="ECO:0000256" key="10">
    <source>
        <dbReference type="ARBA" id="ARBA00023242"/>
    </source>
</evidence>
<dbReference type="Proteomes" id="UP000285301">
    <property type="component" value="Unassembled WGS sequence"/>
</dbReference>
<feature type="compositionally biased region" description="Low complexity" evidence="15">
    <location>
        <begin position="948"/>
        <end position="969"/>
    </location>
</feature>
<dbReference type="InterPro" id="IPR046341">
    <property type="entry name" value="SET_dom_sf"/>
</dbReference>
<feature type="compositionally biased region" description="Low complexity" evidence="15">
    <location>
        <begin position="1003"/>
        <end position="1020"/>
    </location>
</feature>
<name>A0A443RLE0_9ACAR</name>
<dbReference type="PROSITE" id="PS50102">
    <property type="entry name" value="RRM"/>
    <property type="match status" value="1"/>
</dbReference>
<feature type="compositionally biased region" description="Acidic residues" evidence="15">
    <location>
        <begin position="920"/>
        <end position="929"/>
    </location>
</feature>
<dbReference type="InterPro" id="IPR001214">
    <property type="entry name" value="SET_dom"/>
</dbReference>
<comment type="catalytic activity">
    <reaction evidence="12">
        <text>N(6)-methyl-L-lysyl(4)-[histone H3] + S-adenosyl-L-methionine = N(6),N(6)-dimethyl-L-lysyl(4)-[histone H3] + S-adenosyl-L-homocysteine + H(+)</text>
        <dbReference type="Rhea" id="RHEA:60268"/>
        <dbReference type="Rhea" id="RHEA-COMP:15540"/>
        <dbReference type="Rhea" id="RHEA-COMP:15543"/>
        <dbReference type="ChEBI" id="CHEBI:15378"/>
        <dbReference type="ChEBI" id="CHEBI:57856"/>
        <dbReference type="ChEBI" id="CHEBI:59789"/>
        <dbReference type="ChEBI" id="CHEBI:61929"/>
        <dbReference type="ChEBI" id="CHEBI:61976"/>
    </reaction>
</comment>
<dbReference type="PANTHER" id="PTHR45814:SF2">
    <property type="entry name" value="HISTONE-LYSINE N-METHYLTRANSFERASE SETD1"/>
    <property type="match status" value="1"/>
</dbReference>
<dbReference type="Gene3D" id="2.170.270.10">
    <property type="entry name" value="SET domain"/>
    <property type="match status" value="1"/>
</dbReference>
<dbReference type="GO" id="GO:0032259">
    <property type="term" value="P:methylation"/>
    <property type="evidence" value="ECO:0007669"/>
    <property type="project" value="UniProtKB-KW"/>
</dbReference>
<feature type="region of interest" description="Disordered" evidence="15">
    <location>
        <begin position="919"/>
        <end position="1052"/>
    </location>
</feature>
<dbReference type="CDD" id="cd19169">
    <property type="entry name" value="SET_SETD1"/>
    <property type="match status" value="1"/>
</dbReference>
<dbReference type="SUPFAM" id="SSF82199">
    <property type="entry name" value="SET domain"/>
    <property type="match status" value="1"/>
</dbReference>
<dbReference type="PROSITE" id="PS50280">
    <property type="entry name" value="SET"/>
    <property type="match status" value="1"/>
</dbReference>
<protein>
    <recommendedName>
        <fullName evidence="2">[histone H3]-lysine(4) N-trimethyltransferase</fullName>
        <ecNumber evidence="2">2.1.1.354</ecNumber>
    </recommendedName>
</protein>
<evidence type="ECO:0000313" key="22">
    <source>
        <dbReference type="Proteomes" id="UP000285301"/>
    </source>
</evidence>
<keyword evidence="3 21" id="KW-0489">Methyltransferase</keyword>
<keyword evidence="8" id="KW-0805">Transcription regulation</keyword>
<evidence type="ECO:0000256" key="11">
    <source>
        <dbReference type="ARBA" id="ARBA00047571"/>
    </source>
</evidence>
<dbReference type="InterPro" id="IPR012677">
    <property type="entry name" value="Nucleotide-bd_a/b_plait_sf"/>
</dbReference>
<dbReference type="EMBL" id="NCKU01000300">
    <property type="protein sequence ID" value="RWS16096.1"/>
    <property type="molecule type" value="Genomic_DNA"/>
</dbReference>
<feature type="compositionally biased region" description="Basic and acidic residues" evidence="15">
    <location>
        <begin position="936"/>
        <end position="947"/>
    </location>
</feature>
<dbReference type="SMART" id="SM00360">
    <property type="entry name" value="RRM"/>
    <property type="match status" value="1"/>
</dbReference>
<reference evidence="21" key="2">
    <citation type="submission" date="2018-11" db="EMBL/GenBank/DDBJ databases">
        <title>Trombidioid mite genomics.</title>
        <authorList>
            <person name="Dong X."/>
        </authorList>
    </citation>
    <scope>NUCLEOTIDE SEQUENCE</scope>
    <source>
        <strain evidence="21">UoL-WK</strain>
    </source>
</reference>
<evidence type="ECO:0000256" key="8">
    <source>
        <dbReference type="ARBA" id="ARBA00023015"/>
    </source>
</evidence>
<accession>A0A443RLE0</accession>
<dbReference type="SMART" id="SM00317">
    <property type="entry name" value="SET"/>
    <property type="match status" value="1"/>
</dbReference>
<evidence type="ECO:0000256" key="9">
    <source>
        <dbReference type="ARBA" id="ARBA00023163"/>
    </source>
</evidence>
<organism evidence="21 22">
    <name type="scientific">Dinothrombium tinctorium</name>
    <dbReference type="NCBI Taxonomy" id="1965070"/>
    <lineage>
        <taxon>Eukaryota</taxon>
        <taxon>Metazoa</taxon>
        <taxon>Ecdysozoa</taxon>
        <taxon>Arthropoda</taxon>
        <taxon>Chelicerata</taxon>
        <taxon>Arachnida</taxon>
        <taxon>Acari</taxon>
        <taxon>Acariformes</taxon>
        <taxon>Trombidiformes</taxon>
        <taxon>Prostigmata</taxon>
        <taxon>Anystina</taxon>
        <taxon>Parasitengona</taxon>
        <taxon>Trombidioidea</taxon>
        <taxon>Trombidiidae</taxon>
        <taxon>Dinothrombium</taxon>
    </lineage>
</organism>
<feature type="compositionally biased region" description="Acidic residues" evidence="15">
    <location>
        <begin position="970"/>
        <end position="982"/>
    </location>
</feature>
<dbReference type="PROSITE" id="PS50868">
    <property type="entry name" value="POST_SET"/>
    <property type="match status" value="1"/>
</dbReference>
<keyword evidence="4 21" id="KW-0808">Transferase</keyword>
<feature type="region of interest" description="Disordered" evidence="15">
    <location>
        <begin position="1066"/>
        <end position="1111"/>
    </location>
</feature>
<dbReference type="Pfam" id="PF11764">
    <property type="entry name" value="N-SET"/>
    <property type="match status" value="1"/>
</dbReference>
<keyword evidence="7 14" id="KW-0694">RNA-binding</keyword>
<reference evidence="21 22" key="1">
    <citation type="journal article" date="2018" name="Gigascience">
        <title>Genomes of trombidid mites reveal novel predicted allergens and laterally-transferred genes associated with secondary metabolism.</title>
        <authorList>
            <person name="Dong X."/>
            <person name="Chaisiri K."/>
            <person name="Xia D."/>
            <person name="Armstrong S.D."/>
            <person name="Fang Y."/>
            <person name="Donnelly M.J."/>
            <person name="Kadowaki T."/>
            <person name="McGarry J.W."/>
            <person name="Darby A.C."/>
            <person name="Makepeace B.L."/>
        </authorList>
    </citation>
    <scope>NUCLEOTIDE SEQUENCE [LARGE SCALE GENOMIC DNA]</scope>
    <source>
        <strain evidence="21">UoL-WK</strain>
    </source>
</reference>
<dbReference type="InterPro" id="IPR024657">
    <property type="entry name" value="COMPASS_Set1_N-SET"/>
</dbReference>
<evidence type="ECO:0000256" key="12">
    <source>
        <dbReference type="ARBA" id="ARBA00047583"/>
    </source>
</evidence>
<dbReference type="SUPFAM" id="SSF54928">
    <property type="entry name" value="RNA-binding domain, RBD"/>
    <property type="match status" value="1"/>
</dbReference>
<dbReference type="GO" id="GO:0140999">
    <property type="term" value="F:histone H3K4 trimethyltransferase activity"/>
    <property type="evidence" value="ECO:0007669"/>
    <property type="project" value="UniProtKB-EC"/>
</dbReference>
<dbReference type="GO" id="GO:0003723">
    <property type="term" value="F:RNA binding"/>
    <property type="evidence" value="ECO:0007669"/>
    <property type="project" value="UniProtKB-UniRule"/>
</dbReference>
<feature type="region of interest" description="Disordered" evidence="15">
    <location>
        <begin position="864"/>
        <end position="890"/>
    </location>
</feature>
<gene>
    <name evidence="20" type="ORF">B4U79_01485</name>
    <name evidence="21" type="ORF">B4U79_03465</name>
    <name evidence="19" type="ORF">B4U79_09256</name>
</gene>
<keyword evidence="9" id="KW-0804">Transcription</keyword>
<keyword evidence="10" id="KW-0539">Nucleus</keyword>
<evidence type="ECO:0000259" key="17">
    <source>
        <dbReference type="PROSITE" id="PS50280"/>
    </source>
</evidence>
<comment type="subcellular location">
    <subcellularLocation>
        <location evidence="1">Nucleus</location>
    </subcellularLocation>
</comment>
<feature type="compositionally biased region" description="Basic and acidic residues" evidence="15">
    <location>
        <begin position="503"/>
        <end position="512"/>
    </location>
</feature>
<feature type="region of interest" description="Disordered" evidence="15">
    <location>
        <begin position="291"/>
        <end position="346"/>
    </location>
</feature>
<keyword evidence="22" id="KW-1185">Reference proteome</keyword>
<evidence type="ECO:0000256" key="14">
    <source>
        <dbReference type="PROSITE-ProRule" id="PRU00176"/>
    </source>
</evidence>
<evidence type="ECO:0000313" key="20">
    <source>
        <dbReference type="EMBL" id="RWS16073.1"/>
    </source>
</evidence>
<evidence type="ECO:0000313" key="21">
    <source>
        <dbReference type="EMBL" id="RWS16096.1"/>
    </source>
</evidence>